<reference evidence="2 3" key="1">
    <citation type="journal article" date="2015" name="BMC Genomics">
        <title>The genome of the truffle-parasite Tolypocladium ophioglossoides and the evolution of antifungal peptaibiotics.</title>
        <authorList>
            <person name="Quandt C.A."/>
            <person name="Bushley K.E."/>
            <person name="Spatafora J.W."/>
        </authorList>
    </citation>
    <scope>NUCLEOTIDE SEQUENCE [LARGE SCALE GENOMIC DNA]</scope>
    <source>
        <strain evidence="2 3">CBS 100239</strain>
    </source>
</reference>
<sequence length="281" mass="30272">MNTVNQHSQISSVIPSDGGLGRTDCCEEQSRAALSIRCATLIALDRKYWVPVTARDALRQPHRASVMRADNDMPRTLFLDAESRTLSLKRTGAAVLMPLQQEPLSIFIPHQIPMRSRALPQQPSPTCHLDPSPTLFLSSLFVVPEQQATRRSLDARGTSLVGAEDDPTPTTPTPQPTASAATPSAAPSWNTGPSAFPASEDSCPQSPVLRLQPWISSGVECQPRWPPSAACQAVNQMGPQGRIAPTRVALVPVSRQMRARELGALKSSLAAFPPALVHLDV</sequence>
<dbReference type="AlphaFoldDB" id="A0A0L0NAL8"/>
<proteinExistence type="predicted"/>
<feature type="region of interest" description="Disordered" evidence="1">
    <location>
        <begin position="148"/>
        <end position="204"/>
    </location>
</feature>
<evidence type="ECO:0000313" key="2">
    <source>
        <dbReference type="EMBL" id="KND91148.1"/>
    </source>
</evidence>
<comment type="caution">
    <text evidence="2">The sequence shown here is derived from an EMBL/GenBank/DDBJ whole genome shotgun (WGS) entry which is preliminary data.</text>
</comment>
<evidence type="ECO:0000256" key="1">
    <source>
        <dbReference type="SAM" id="MobiDB-lite"/>
    </source>
</evidence>
<organism evidence="2 3">
    <name type="scientific">Tolypocladium ophioglossoides (strain CBS 100239)</name>
    <name type="common">Snaketongue truffleclub</name>
    <name type="synonym">Elaphocordyceps ophioglossoides</name>
    <dbReference type="NCBI Taxonomy" id="1163406"/>
    <lineage>
        <taxon>Eukaryota</taxon>
        <taxon>Fungi</taxon>
        <taxon>Dikarya</taxon>
        <taxon>Ascomycota</taxon>
        <taxon>Pezizomycotina</taxon>
        <taxon>Sordariomycetes</taxon>
        <taxon>Hypocreomycetidae</taxon>
        <taxon>Hypocreales</taxon>
        <taxon>Ophiocordycipitaceae</taxon>
        <taxon>Tolypocladium</taxon>
    </lineage>
</organism>
<dbReference type="Proteomes" id="UP000036947">
    <property type="component" value="Unassembled WGS sequence"/>
</dbReference>
<protein>
    <submittedName>
        <fullName evidence="2">Uncharacterized protein</fullName>
    </submittedName>
</protein>
<accession>A0A0L0NAL8</accession>
<evidence type="ECO:0000313" key="3">
    <source>
        <dbReference type="Proteomes" id="UP000036947"/>
    </source>
</evidence>
<feature type="compositionally biased region" description="Low complexity" evidence="1">
    <location>
        <begin position="176"/>
        <end position="188"/>
    </location>
</feature>
<feature type="compositionally biased region" description="Polar residues" evidence="1">
    <location>
        <begin position="1"/>
        <end position="14"/>
    </location>
</feature>
<feature type="region of interest" description="Disordered" evidence="1">
    <location>
        <begin position="1"/>
        <end position="22"/>
    </location>
</feature>
<name>A0A0L0NAL8_TOLOC</name>
<gene>
    <name evidence="2" type="ORF">TOPH_04081</name>
</gene>
<dbReference type="OrthoDB" id="2988756at2759"/>
<dbReference type="EMBL" id="LFRF01000009">
    <property type="protein sequence ID" value="KND91148.1"/>
    <property type="molecule type" value="Genomic_DNA"/>
</dbReference>
<keyword evidence="3" id="KW-1185">Reference proteome</keyword>